<feature type="region of interest" description="Disordered" evidence="2">
    <location>
        <begin position="384"/>
        <end position="420"/>
    </location>
</feature>
<name>T1GVP4_MEGSC</name>
<proteinExistence type="predicted"/>
<reference evidence="4" key="2">
    <citation type="submission" date="2015-06" db="UniProtKB">
        <authorList>
            <consortium name="EnsemblMetazoa"/>
        </authorList>
    </citation>
    <scope>IDENTIFICATION</scope>
</reference>
<evidence type="ECO:0000256" key="2">
    <source>
        <dbReference type="SAM" id="MobiDB-lite"/>
    </source>
</evidence>
<dbReference type="Gene3D" id="3.30.160.60">
    <property type="entry name" value="Classic Zinc Finger"/>
    <property type="match status" value="1"/>
</dbReference>
<feature type="region of interest" description="Disordered" evidence="2">
    <location>
        <begin position="439"/>
        <end position="493"/>
    </location>
</feature>
<keyword evidence="5" id="KW-1185">Reference proteome</keyword>
<keyword evidence="1" id="KW-0479">Metal-binding</keyword>
<dbReference type="InterPro" id="IPR013087">
    <property type="entry name" value="Znf_C2H2_type"/>
</dbReference>
<dbReference type="AlphaFoldDB" id="T1GVP4"/>
<dbReference type="EMBL" id="CAQQ02035848">
    <property type="status" value="NOT_ANNOTATED_CDS"/>
    <property type="molecule type" value="Genomic_DNA"/>
</dbReference>
<dbReference type="Proteomes" id="UP000015102">
    <property type="component" value="Unassembled WGS sequence"/>
</dbReference>
<keyword evidence="1" id="KW-0862">Zinc</keyword>
<evidence type="ECO:0000313" key="4">
    <source>
        <dbReference type="EnsemblMetazoa" id="MESCA007857-PA"/>
    </source>
</evidence>
<evidence type="ECO:0000256" key="1">
    <source>
        <dbReference type="PROSITE-ProRule" id="PRU00042"/>
    </source>
</evidence>
<feature type="domain" description="C2H2-type" evidence="3">
    <location>
        <begin position="364"/>
        <end position="392"/>
    </location>
</feature>
<dbReference type="PROSITE" id="PS00028">
    <property type="entry name" value="ZINC_FINGER_C2H2_1"/>
    <property type="match status" value="1"/>
</dbReference>
<dbReference type="SMART" id="SM00355">
    <property type="entry name" value="ZnF_C2H2"/>
    <property type="match status" value="2"/>
</dbReference>
<keyword evidence="1" id="KW-0863">Zinc-finger</keyword>
<protein>
    <recommendedName>
        <fullName evidence="3">C2H2-type domain-containing protein</fullName>
    </recommendedName>
</protein>
<accession>T1GVP4</accession>
<feature type="region of interest" description="Disordered" evidence="2">
    <location>
        <begin position="116"/>
        <end position="155"/>
    </location>
</feature>
<dbReference type="PROSITE" id="PS50157">
    <property type="entry name" value="ZINC_FINGER_C2H2_2"/>
    <property type="match status" value="1"/>
</dbReference>
<evidence type="ECO:0000313" key="5">
    <source>
        <dbReference type="Proteomes" id="UP000015102"/>
    </source>
</evidence>
<dbReference type="HOGENOM" id="CLU_553529_0_0_1"/>
<sequence>MSLLTAVDKSPELTSHLVGSIPPNRRDHINRRKDTKSTPSSFKCMQFVLLRTIQNARFNKSSGHCHTGKLLQRHGRLAHIYVFRRSECVRRTNSNITVLAETLGIKGLADFQNNLNNQNSSNNYLKDEDNNYPNKDTDTPSPTPSTPTNISSSKLPSPLENFFMKSLQYYPNLIPQPLNFTQSALNKTNELIAKYQQQCNLFQSSKDEDVENIHKRNASGEKKFCKDTRKIDKIAENLRSGNGPKEDSSNVKLPMNLTHPTLMKQSVYSQQPYMLDEKPKSADAILEHSANMQHQQPHFPITDGISQMVGVGTGENNILEKTITNPQTKTANSKLYATCFICHKQLSNQYNLRVHLETHQNVRYACNVCSHVSRSKDALRKHVSYRHPGAPSPCESEARRKRAKALSQQQQQLPARSTFPNMTDNQFLFMQNQFNTTNQQLMGLSPPQPNTAPSPLIASLQQQSTPPNANNNSETTIIDIKREADVENASTSH</sequence>
<dbReference type="STRING" id="36166.T1GVP4"/>
<reference evidence="5" key="1">
    <citation type="submission" date="2013-02" db="EMBL/GenBank/DDBJ databases">
        <authorList>
            <person name="Hughes D."/>
        </authorList>
    </citation>
    <scope>NUCLEOTIDE SEQUENCE</scope>
    <source>
        <strain>Durham</strain>
        <strain evidence="5">NC isolate 2 -- Noor lab</strain>
    </source>
</reference>
<feature type="compositionally biased region" description="Polar residues" evidence="2">
    <location>
        <begin position="406"/>
        <end position="420"/>
    </location>
</feature>
<evidence type="ECO:0000259" key="3">
    <source>
        <dbReference type="PROSITE" id="PS50157"/>
    </source>
</evidence>
<dbReference type="GO" id="GO:0008270">
    <property type="term" value="F:zinc ion binding"/>
    <property type="evidence" value="ECO:0007669"/>
    <property type="project" value="UniProtKB-KW"/>
</dbReference>
<organism evidence="4 5">
    <name type="scientific">Megaselia scalaris</name>
    <name type="common">Humpbacked fly</name>
    <name type="synonym">Phora scalaris</name>
    <dbReference type="NCBI Taxonomy" id="36166"/>
    <lineage>
        <taxon>Eukaryota</taxon>
        <taxon>Metazoa</taxon>
        <taxon>Ecdysozoa</taxon>
        <taxon>Arthropoda</taxon>
        <taxon>Hexapoda</taxon>
        <taxon>Insecta</taxon>
        <taxon>Pterygota</taxon>
        <taxon>Neoptera</taxon>
        <taxon>Endopterygota</taxon>
        <taxon>Diptera</taxon>
        <taxon>Brachycera</taxon>
        <taxon>Muscomorpha</taxon>
        <taxon>Platypezoidea</taxon>
        <taxon>Phoridae</taxon>
        <taxon>Megaseliini</taxon>
        <taxon>Megaselia</taxon>
    </lineage>
</organism>
<feature type="compositionally biased region" description="Polar residues" evidence="2">
    <location>
        <begin position="459"/>
        <end position="476"/>
    </location>
</feature>
<dbReference type="EnsemblMetazoa" id="MESCA007857-RA">
    <property type="protein sequence ID" value="MESCA007857-PA"/>
    <property type="gene ID" value="MESCA007857"/>
</dbReference>